<name>A0A1H8NCU8_9RHOB</name>
<dbReference type="EMBL" id="FOCO01000078">
    <property type="protein sequence ID" value="SEO27382.1"/>
    <property type="molecule type" value="Genomic_DNA"/>
</dbReference>
<organism evidence="1 2">
    <name type="scientific">Pseudorhodobacter antarcticus</name>
    <dbReference type="NCBI Taxonomy" id="1077947"/>
    <lineage>
        <taxon>Bacteria</taxon>
        <taxon>Pseudomonadati</taxon>
        <taxon>Pseudomonadota</taxon>
        <taxon>Alphaproteobacteria</taxon>
        <taxon>Rhodobacterales</taxon>
        <taxon>Paracoccaceae</taxon>
        <taxon>Pseudorhodobacter</taxon>
    </lineage>
</organism>
<proteinExistence type="predicted"/>
<keyword evidence="2" id="KW-1185">Reference proteome</keyword>
<sequence length="67" mass="8005">MSHQDIYQAKSAVKLTSFWRISKAMFNNFYHSVGVEQRLQCRLELEVGCGELLVRLMDIRRLILLWY</sequence>
<evidence type="ECO:0000313" key="2">
    <source>
        <dbReference type="Proteomes" id="UP000183002"/>
    </source>
</evidence>
<reference evidence="1 2" key="1">
    <citation type="submission" date="2016-10" db="EMBL/GenBank/DDBJ databases">
        <authorList>
            <person name="de Groot N.N."/>
        </authorList>
    </citation>
    <scope>NUCLEOTIDE SEQUENCE [LARGE SCALE GENOMIC DNA]</scope>
    <source>
        <strain evidence="1 2">CGMCC 1.10836</strain>
    </source>
</reference>
<accession>A0A1H8NCU8</accession>
<dbReference type="Proteomes" id="UP000183002">
    <property type="component" value="Unassembled WGS sequence"/>
</dbReference>
<gene>
    <name evidence="1" type="ORF">SAMN05216227_10785</name>
</gene>
<evidence type="ECO:0000313" key="1">
    <source>
        <dbReference type="EMBL" id="SEO27382.1"/>
    </source>
</evidence>
<dbReference type="AlphaFoldDB" id="A0A1H8NCU8"/>
<protein>
    <submittedName>
        <fullName evidence="1">Uncharacterized protein</fullName>
    </submittedName>
</protein>